<dbReference type="Gene3D" id="2.40.170.20">
    <property type="entry name" value="TonB-dependent receptor, beta-barrel domain"/>
    <property type="match status" value="1"/>
</dbReference>
<accession>A0A1I0E2U2</accession>
<dbReference type="InterPro" id="IPR012910">
    <property type="entry name" value="Plug_dom"/>
</dbReference>
<dbReference type="AlphaFoldDB" id="A0A1I0E2U2"/>
<name>A0A1I0E2U2_THASX</name>
<feature type="signal peptide" evidence="4">
    <location>
        <begin position="1"/>
        <end position="29"/>
    </location>
</feature>
<dbReference type="Gene3D" id="2.170.130.10">
    <property type="entry name" value="TonB-dependent receptor, plug domain"/>
    <property type="match status" value="1"/>
</dbReference>
<dbReference type="InterPro" id="IPR037066">
    <property type="entry name" value="Plug_dom_sf"/>
</dbReference>
<dbReference type="OrthoDB" id="8727862at2"/>
<evidence type="ECO:0000313" key="7">
    <source>
        <dbReference type="Proteomes" id="UP000199308"/>
    </source>
</evidence>
<dbReference type="SUPFAM" id="SSF56935">
    <property type="entry name" value="Porins"/>
    <property type="match status" value="1"/>
</dbReference>
<keyword evidence="7" id="KW-1185">Reference proteome</keyword>
<evidence type="ECO:0000259" key="5">
    <source>
        <dbReference type="Pfam" id="PF07715"/>
    </source>
</evidence>
<dbReference type="RefSeq" id="WP_093329225.1">
    <property type="nucleotide sequence ID" value="NZ_AP027363.1"/>
</dbReference>
<evidence type="ECO:0000256" key="1">
    <source>
        <dbReference type="ARBA" id="ARBA00004442"/>
    </source>
</evidence>
<evidence type="ECO:0000256" key="3">
    <source>
        <dbReference type="ARBA" id="ARBA00023237"/>
    </source>
</evidence>
<protein>
    <submittedName>
        <fullName evidence="6">TonB-dependent receptor</fullName>
    </submittedName>
</protein>
<gene>
    <name evidence="6" type="ORF">SAMN05660429_01687</name>
</gene>
<dbReference type="GO" id="GO:0009279">
    <property type="term" value="C:cell outer membrane"/>
    <property type="evidence" value="ECO:0007669"/>
    <property type="project" value="UniProtKB-SubCell"/>
</dbReference>
<keyword evidence="6" id="KW-0675">Receptor</keyword>
<organism evidence="6 7">
    <name type="scientific">Thalassotalea agarivorans</name>
    <name type="common">Thalassomonas agarivorans</name>
    <dbReference type="NCBI Taxonomy" id="349064"/>
    <lineage>
        <taxon>Bacteria</taxon>
        <taxon>Pseudomonadati</taxon>
        <taxon>Pseudomonadota</taxon>
        <taxon>Gammaproteobacteria</taxon>
        <taxon>Alteromonadales</taxon>
        <taxon>Colwelliaceae</taxon>
        <taxon>Thalassotalea</taxon>
    </lineage>
</organism>
<dbReference type="InterPro" id="IPR010104">
    <property type="entry name" value="TonB_rcpt_bac"/>
</dbReference>
<feature type="chain" id="PRO_5011463573" evidence="4">
    <location>
        <begin position="30"/>
        <end position="1005"/>
    </location>
</feature>
<keyword evidence="3" id="KW-0998">Cell outer membrane</keyword>
<evidence type="ECO:0000256" key="4">
    <source>
        <dbReference type="SAM" id="SignalP"/>
    </source>
</evidence>
<sequence length="1005" mass="109859">MTQVKFKKSKLASSLSLILGAATMSHAYAAEEQASANSEEVEVIEVTGIRGAAIRSMDVKRESTGIVDALSAEDIGKFPDSNLAEALQRISGVSIDRNNGEGQKVSIRGFGPDRNLVLLNGRQLPNTNGDRSFNFDNIAAEVVSGAEVYKTADAKLPTGGLGGTINILTNMPLQNDGLKAGISVKGLHDTSSDENSGITPELSGLYSDVFADGKFGVSLSGSYQKRESGNQQANVGTGWRSFPAVVNQDWSGSNAQWGGVPYENQVNRPDPASDSIYSVPQTTIYRFEEEQRTRINSQLVLQFRPIENFTATVDFIYASKEVDRQANEVSAWYTFAPSENVWTDGPVASPLLYSETYGSNQDLSMAASVSGTKETTSGVGLNLEWQVSDSLSLALDHHSTTAEGTPNSPWGSSNALSMAAFVRTSAATDFTGDLPVLAVGGSSAVTPQDMRVTGSFFRNEETDTEVDQTQISGTLELDEWGSIDFGASTLTTSNHFKAVQVQRNDWGGVGAAGDFDDAFFPEASVYDKFDHVSGGDFSSFDQYPQFAGRNWEIVDRFFMWDFESVRARAEQLYTPPGVVPGAGDCGTLFCASTDYARDTDRFVEEKMTSVYFQYNYEGEIGEMPFDVHVGVRYEKTDVDATSAVPAYENYGRWEGATETVLIQKPNEFVYETQSGDYDHVLPSINFNIEPIEDFIVRAAFSQTIGRAWYGNLQGGTTVGTQYNRGGASGSSGNPALLPLESTNLDLSFEYYYDEGSYVSLAWFDKKVKNGISTVVETRNTPEIYDPMNGPKVDEARAATGSNADDIVRQWIFDNYEDGSTVFMEDGKIIILGVPNVDDILDINVSIPSNSSEEQGYDGLELTLQHLFGDSGFGVIANYTMVDTDNTFDNASLDPQQAELGISDTANFVAFYDNHGFQARIAYNWRDEFLVSTGNDTGPNPRYTEAYQQIDFNVSYDIPSVEGLAVFVEGINITNEYSRQHGRSVTEVLNVTEYGARYLLGARYTF</sequence>
<dbReference type="Proteomes" id="UP000199308">
    <property type="component" value="Unassembled WGS sequence"/>
</dbReference>
<dbReference type="EMBL" id="FOHK01000007">
    <property type="protein sequence ID" value="SET38647.1"/>
    <property type="molecule type" value="Genomic_DNA"/>
</dbReference>
<evidence type="ECO:0000256" key="2">
    <source>
        <dbReference type="ARBA" id="ARBA00023136"/>
    </source>
</evidence>
<dbReference type="InterPro" id="IPR036942">
    <property type="entry name" value="Beta-barrel_TonB_sf"/>
</dbReference>
<dbReference type="NCBIfam" id="TIGR01782">
    <property type="entry name" value="TonB-Xanth-Caul"/>
    <property type="match status" value="1"/>
</dbReference>
<dbReference type="PANTHER" id="PTHR40980:SF3">
    <property type="entry name" value="TONB-DEPENDENT RECEPTOR-LIKE BETA-BARREL DOMAIN-CONTAINING PROTEIN"/>
    <property type="match status" value="1"/>
</dbReference>
<keyword evidence="2" id="KW-0472">Membrane</keyword>
<proteinExistence type="predicted"/>
<feature type="domain" description="TonB-dependent receptor plug" evidence="5">
    <location>
        <begin position="60"/>
        <end position="164"/>
    </location>
</feature>
<dbReference type="PANTHER" id="PTHR40980">
    <property type="entry name" value="PLUG DOMAIN-CONTAINING PROTEIN"/>
    <property type="match status" value="1"/>
</dbReference>
<dbReference type="STRING" id="349064.SAMN05660429_01687"/>
<keyword evidence="4" id="KW-0732">Signal</keyword>
<dbReference type="Pfam" id="PF07715">
    <property type="entry name" value="Plug"/>
    <property type="match status" value="1"/>
</dbReference>
<evidence type="ECO:0000313" key="6">
    <source>
        <dbReference type="EMBL" id="SET38647.1"/>
    </source>
</evidence>
<comment type="subcellular location">
    <subcellularLocation>
        <location evidence="1">Cell outer membrane</location>
    </subcellularLocation>
</comment>
<reference evidence="6 7" key="1">
    <citation type="submission" date="2016-10" db="EMBL/GenBank/DDBJ databases">
        <authorList>
            <person name="de Groot N.N."/>
        </authorList>
    </citation>
    <scope>NUCLEOTIDE SEQUENCE [LARGE SCALE GENOMIC DNA]</scope>
    <source>
        <strain evidence="6 7">DSM 19706</strain>
    </source>
</reference>